<sequence>MGENLRGILLMVGAMAAFAVEDMFIKRMGAAVPPGQILMMLGAGGAAGFALLARLRGERLLSPVFFSRAVVLRNLGELTGTLGFVTAIVLTPLSSASAILQAMPLAVTLGAALVFREPVGWRRWSAILAGFLGVLIVIRPGTAGFEPASLFALLGVAGLATRDLASRAVPRSTSSVVLSAWGFSMLLPTGAILLWLSGGATVPSAGVLGLLAGAVLLGIAGYYAITQAMRMGEVAVITPFRYTRIVFALVIGVTVFGERPDAWTLGGAALIIASGLYTLWREARLGRRRGALSAGPASPGQAPPARSREAPASRP</sequence>
<feature type="transmembrane region" description="Helical" evidence="2">
    <location>
        <begin position="75"/>
        <end position="93"/>
    </location>
</feature>
<evidence type="ECO:0000256" key="1">
    <source>
        <dbReference type="SAM" id="MobiDB-lite"/>
    </source>
</evidence>
<keyword evidence="2" id="KW-1133">Transmembrane helix</keyword>
<dbReference type="PANTHER" id="PTHR22911">
    <property type="entry name" value="ACYL-MALONYL CONDENSING ENZYME-RELATED"/>
    <property type="match status" value="1"/>
</dbReference>
<feature type="compositionally biased region" description="Basic and acidic residues" evidence="1">
    <location>
        <begin position="306"/>
        <end position="315"/>
    </location>
</feature>
<evidence type="ECO:0000313" key="4">
    <source>
        <dbReference type="EMBL" id="RBI82862.1"/>
    </source>
</evidence>
<dbReference type="InterPro" id="IPR000620">
    <property type="entry name" value="EamA_dom"/>
</dbReference>
<gene>
    <name evidence="4" type="ORF">DRV85_17700</name>
</gene>
<organism evidence="4 5">
    <name type="scientific">Rhodosalinus halophilus</name>
    <dbReference type="NCBI Taxonomy" id="2259333"/>
    <lineage>
        <taxon>Bacteria</taxon>
        <taxon>Pseudomonadati</taxon>
        <taxon>Pseudomonadota</taxon>
        <taxon>Alphaproteobacteria</taxon>
        <taxon>Rhodobacterales</taxon>
        <taxon>Paracoccaceae</taxon>
        <taxon>Rhodosalinus</taxon>
    </lineage>
</organism>
<feature type="domain" description="EamA" evidence="3">
    <location>
        <begin position="149"/>
        <end position="274"/>
    </location>
</feature>
<accession>A0A365U4K2</accession>
<feature type="compositionally biased region" description="Low complexity" evidence="1">
    <location>
        <begin position="291"/>
        <end position="305"/>
    </location>
</feature>
<dbReference type="AlphaFoldDB" id="A0A365U4K2"/>
<dbReference type="Gene3D" id="1.10.3730.20">
    <property type="match status" value="1"/>
</dbReference>
<proteinExistence type="predicted"/>
<dbReference type="Proteomes" id="UP000253370">
    <property type="component" value="Unassembled WGS sequence"/>
</dbReference>
<feature type="transmembrane region" description="Helical" evidence="2">
    <location>
        <begin position="124"/>
        <end position="142"/>
    </location>
</feature>
<evidence type="ECO:0000256" key="2">
    <source>
        <dbReference type="SAM" id="Phobius"/>
    </source>
</evidence>
<feature type="domain" description="EamA" evidence="3">
    <location>
        <begin position="6"/>
        <end position="138"/>
    </location>
</feature>
<comment type="caution">
    <text evidence="4">The sequence shown here is derived from an EMBL/GenBank/DDBJ whole genome shotgun (WGS) entry which is preliminary data.</text>
</comment>
<feature type="transmembrane region" description="Helical" evidence="2">
    <location>
        <begin position="234"/>
        <end position="256"/>
    </location>
</feature>
<feature type="region of interest" description="Disordered" evidence="1">
    <location>
        <begin position="291"/>
        <end position="315"/>
    </location>
</feature>
<evidence type="ECO:0000259" key="3">
    <source>
        <dbReference type="Pfam" id="PF00892"/>
    </source>
</evidence>
<dbReference type="SUPFAM" id="SSF103481">
    <property type="entry name" value="Multidrug resistance efflux transporter EmrE"/>
    <property type="match status" value="2"/>
</dbReference>
<evidence type="ECO:0000313" key="5">
    <source>
        <dbReference type="Proteomes" id="UP000253370"/>
    </source>
</evidence>
<dbReference type="RefSeq" id="WP_113290801.1">
    <property type="nucleotide sequence ID" value="NZ_QNTQ01000026.1"/>
</dbReference>
<dbReference type="EMBL" id="QNTQ01000026">
    <property type="protein sequence ID" value="RBI82862.1"/>
    <property type="molecule type" value="Genomic_DNA"/>
</dbReference>
<feature type="transmembrane region" description="Helical" evidence="2">
    <location>
        <begin position="7"/>
        <end position="25"/>
    </location>
</feature>
<reference evidence="4 5" key="1">
    <citation type="submission" date="2018-07" db="EMBL/GenBank/DDBJ databases">
        <title>Rhodosalinus sp. strain E84T genomic sequence and assembly.</title>
        <authorList>
            <person name="Liu Z.-W."/>
            <person name="Lu D.-C."/>
        </authorList>
    </citation>
    <scope>NUCLEOTIDE SEQUENCE [LARGE SCALE GENOMIC DNA]</scope>
    <source>
        <strain evidence="4 5">E84</strain>
    </source>
</reference>
<dbReference type="PANTHER" id="PTHR22911:SF135">
    <property type="entry name" value="BLR4310 PROTEIN"/>
    <property type="match status" value="1"/>
</dbReference>
<feature type="transmembrane region" description="Helical" evidence="2">
    <location>
        <begin position="262"/>
        <end position="280"/>
    </location>
</feature>
<keyword evidence="2" id="KW-0812">Transmembrane</keyword>
<name>A0A365U4K2_9RHOB</name>
<feature type="transmembrane region" description="Helical" evidence="2">
    <location>
        <begin position="202"/>
        <end position="225"/>
    </location>
</feature>
<dbReference type="OrthoDB" id="7165334at2"/>
<keyword evidence="5" id="KW-1185">Reference proteome</keyword>
<feature type="transmembrane region" description="Helical" evidence="2">
    <location>
        <begin position="177"/>
        <end position="196"/>
    </location>
</feature>
<feature type="transmembrane region" description="Helical" evidence="2">
    <location>
        <begin position="37"/>
        <end position="55"/>
    </location>
</feature>
<keyword evidence="2" id="KW-0472">Membrane</keyword>
<dbReference type="GO" id="GO:0016020">
    <property type="term" value="C:membrane"/>
    <property type="evidence" value="ECO:0007669"/>
    <property type="project" value="InterPro"/>
</dbReference>
<dbReference type="InterPro" id="IPR037185">
    <property type="entry name" value="EmrE-like"/>
</dbReference>
<protein>
    <submittedName>
        <fullName evidence="4">EamA/RhaT family transporter</fullName>
    </submittedName>
</protein>
<feature type="transmembrane region" description="Helical" evidence="2">
    <location>
        <begin position="148"/>
        <end position="165"/>
    </location>
</feature>
<dbReference type="Pfam" id="PF00892">
    <property type="entry name" value="EamA"/>
    <property type="match status" value="2"/>
</dbReference>
<feature type="transmembrane region" description="Helical" evidence="2">
    <location>
        <begin position="99"/>
        <end position="115"/>
    </location>
</feature>